<dbReference type="Pfam" id="PF18859">
    <property type="entry name" value="acVLRF1"/>
    <property type="match status" value="1"/>
</dbReference>
<gene>
    <name evidence="2" type="ORF">EV138_6602</name>
</gene>
<dbReference type="Proteomes" id="UP000295151">
    <property type="component" value="Unassembled WGS sequence"/>
</dbReference>
<name>A0A4R7SXW9_9ACTN</name>
<dbReference type="InterPro" id="IPR040783">
    <property type="entry name" value="VLRF1"/>
</dbReference>
<dbReference type="SUPFAM" id="SSF53137">
    <property type="entry name" value="Translational machinery components"/>
    <property type="match status" value="1"/>
</dbReference>
<evidence type="ECO:0000313" key="3">
    <source>
        <dbReference type="Proteomes" id="UP000295151"/>
    </source>
</evidence>
<evidence type="ECO:0000259" key="1">
    <source>
        <dbReference type="Pfam" id="PF18859"/>
    </source>
</evidence>
<proteinExistence type="predicted"/>
<accession>A0A4R7SXW9</accession>
<reference evidence="2 3" key="1">
    <citation type="submission" date="2019-03" db="EMBL/GenBank/DDBJ databases">
        <title>Genomic Encyclopedia of Type Strains, Phase III (KMG-III): the genomes of soil and plant-associated and newly described type strains.</title>
        <authorList>
            <person name="Whitman W."/>
        </authorList>
    </citation>
    <scope>NUCLEOTIDE SEQUENCE [LARGE SCALE GENOMIC DNA]</scope>
    <source>
        <strain evidence="2 3">VKM Ac-2575</strain>
    </source>
</reference>
<organism evidence="2 3">
    <name type="scientific">Kribbella voronezhensis</name>
    <dbReference type="NCBI Taxonomy" id="2512212"/>
    <lineage>
        <taxon>Bacteria</taxon>
        <taxon>Bacillati</taxon>
        <taxon>Actinomycetota</taxon>
        <taxon>Actinomycetes</taxon>
        <taxon>Propionibacteriales</taxon>
        <taxon>Kribbellaceae</taxon>
        <taxon>Kribbella</taxon>
    </lineage>
</organism>
<sequence>MSGCTSVGAVTRILSVGPNRLERWLAGFSERHGPTSYDVTPLRVTASAEDGAVAEIEVPFGPLSELTPAGLVAHVLADRRLGLLLVRRGGYGAGVFAGGVLESSKVGSRHVQGTTKAGGWSQQRFARRRDNQAREAFAAATEVAVRILAPAKLDVLVCGGDRKAVDTVLEDPRLKALVPLVRPPFLGVADPKQKVLEQAGLDARAVRIHLIEPDPTS</sequence>
<feature type="domain" description="Actinobacteria/chloroflexi VLRF1 release factor" evidence="1">
    <location>
        <begin position="79"/>
        <end position="209"/>
    </location>
</feature>
<comment type="caution">
    <text evidence="2">The sequence shown here is derived from an EMBL/GenBank/DDBJ whole genome shotgun (WGS) entry which is preliminary data.</text>
</comment>
<dbReference type="EMBL" id="SOCE01000002">
    <property type="protein sequence ID" value="TDU84131.1"/>
    <property type="molecule type" value="Genomic_DNA"/>
</dbReference>
<dbReference type="InterPro" id="IPR042226">
    <property type="entry name" value="eFR1_2_sf"/>
</dbReference>
<dbReference type="AlphaFoldDB" id="A0A4R7SXW9"/>
<protein>
    <recommendedName>
        <fullName evidence="1">Actinobacteria/chloroflexi VLRF1 release factor domain-containing protein</fullName>
    </recommendedName>
</protein>
<evidence type="ECO:0000313" key="2">
    <source>
        <dbReference type="EMBL" id="TDU84131.1"/>
    </source>
</evidence>
<dbReference type="NCBIfam" id="NF041024">
    <property type="entry name" value="acVLRF1_NCBI"/>
    <property type="match status" value="1"/>
</dbReference>
<keyword evidence="3" id="KW-1185">Reference proteome</keyword>
<dbReference type="Gene3D" id="3.30.420.60">
    <property type="entry name" value="eRF1 domain 2"/>
    <property type="match status" value="1"/>
</dbReference>